<protein>
    <submittedName>
        <fullName evidence="1">Uncharacterized protein</fullName>
    </submittedName>
</protein>
<dbReference type="AlphaFoldDB" id="X1LGW8"/>
<feature type="non-terminal residue" evidence="1">
    <location>
        <position position="1"/>
    </location>
</feature>
<evidence type="ECO:0000313" key="1">
    <source>
        <dbReference type="EMBL" id="GAI05066.1"/>
    </source>
</evidence>
<reference evidence="1" key="1">
    <citation type="journal article" date="2014" name="Front. Microbiol.">
        <title>High frequency of phylogenetically diverse reductive dehalogenase-homologous genes in deep subseafloor sedimentary metagenomes.</title>
        <authorList>
            <person name="Kawai M."/>
            <person name="Futagami T."/>
            <person name="Toyoda A."/>
            <person name="Takaki Y."/>
            <person name="Nishi S."/>
            <person name="Hori S."/>
            <person name="Arai W."/>
            <person name="Tsubouchi T."/>
            <person name="Morono Y."/>
            <person name="Uchiyama I."/>
            <person name="Ito T."/>
            <person name="Fujiyama A."/>
            <person name="Inagaki F."/>
            <person name="Takami H."/>
        </authorList>
    </citation>
    <scope>NUCLEOTIDE SEQUENCE</scope>
    <source>
        <strain evidence="1">Expedition CK06-06</strain>
    </source>
</reference>
<accession>X1LGW8</accession>
<dbReference type="EMBL" id="BARV01008553">
    <property type="protein sequence ID" value="GAI05066.1"/>
    <property type="molecule type" value="Genomic_DNA"/>
</dbReference>
<sequence>AEKIAEEFALICEDNLSYYLSLKPGMGKSVTSDIQLHLQLLQMLTGVTKESNPEGVAKSIEEKFSSLYSKYIQTTGQ</sequence>
<comment type="caution">
    <text evidence="1">The sequence shown here is derived from an EMBL/GenBank/DDBJ whole genome shotgun (WGS) entry which is preliminary data.</text>
</comment>
<name>X1LGW8_9ZZZZ</name>
<proteinExistence type="predicted"/>
<gene>
    <name evidence="1" type="ORF">S06H3_17161</name>
</gene>
<organism evidence="1">
    <name type="scientific">marine sediment metagenome</name>
    <dbReference type="NCBI Taxonomy" id="412755"/>
    <lineage>
        <taxon>unclassified sequences</taxon>
        <taxon>metagenomes</taxon>
        <taxon>ecological metagenomes</taxon>
    </lineage>
</organism>